<dbReference type="NCBIfam" id="NF047864">
    <property type="entry name" value="CBU_0592_membra"/>
    <property type="match status" value="1"/>
</dbReference>
<evidence type="ECO:0000313" key="3">
    <source>
        <dbReference type="EMBL" id="QJC22737.1"/>
    </source>
</evidence>
<dbReference type="KEGG" id="arca:HC352_08245"/>
<evidence type="ECO:0000259" key="2">
    <source>
        <dbReference type="Pfam" id="PF26604"/>
    </source>
</evidence>
<evidence type="ECO:0000313" key="4">
    <source>
        <dbReference type="Proteomes" id="UP000502298"/>
    </source>
</evidence>
<keyword evidence="1" id="KW-0472">Membrane</keyword>
<feature type="transmembrane region" description="Helical" evidence="1">
    <location>
        <begin position="6"/>
        <end position="25"/>
    </location>
</feature>
<feature type="domain" description="CBU-0592-like" evidence="2">
    <location>
        <begin position="5"/>
        <end position="79"/>
    </location>
</feature>
<dbReference type="AlphaFoldDB" id="A0A6H2ENU3"/>
<evidence type="ECO:0000256" key="1">
    <source>
        <dbReference type="SAM" id="Phobius"/>
    </source>
</evidence>
<dbReference type="Proteomes" id="UP000502298">
    <property type="component" value="Chromosome"/>
</dbReference>
<keyword evidence="1" id="KW-0812">Transmembrane</keyword>
<dbReference type="InterPro" id="IPR058058">
    <property type="entry name" value="CBU_0592-like"/>
</dbReference>
<accession>A0A6H2ENU3</accession>
<keyword evidence="1" id="KW-1133">Transmembrane helix</keyword>
<dbReference type="EMBL" id="CP050804">
    <property type="protein sequence ID" value="QJC22737.1"/>
    <property type="molecule type" value="Genomic_DNA"/>
</dbReference>
<reference evidence="3 4" key="1">
    <citation type="submission" date="2020-03" db="EMBL/GenBank/DDBJ databases">
        <title>Complete genome of Arcanobacterium buesumensis sp. nov. strain 2701.</title>
        <authorList>
            <person name="Borowiak M."/>
            <person name="Alssahen M."/>
            <person name="Laemmler C."/>
            <person name="Malorny B."/>
            <person name="Hassan A."/>
            <person name="Prenger-Berninghoff E."/>
            <person name="Ploetz M."/>
            <person name="Abdulmawjood A."/>
        </authorList>
    </citation>
    <scope>NUCLEOTIDE SEQUENCE [LARGE SCALE GENOMIC DNA]</scope>
    <source>
        <strain evidence="3 4">2701</strain>
    </source>
</reference>
<organism evidence="3 4">
    <name type="scientific">Arcanobacterium buesumense</name>
    <dbReference type="NCBI Taxonomy" id="2722751"/>
    <lineage>
        <taxon>Bacteria</taxon>
        <taxon>Bacillati</taxon>
        <taxon>Actinomycetota</taxon>
        <taxon>Actinomycetes</taxon>
        <taxon>Actinomycetales</taxon>
        <taxon>Actinomycetaceae</taxon>
        <taxon>Arcanobacterium</taxon>
    </lineage>
</organism>
<gene>
    <name evidence="3" type="ORF">HC352_08245</name>
</gene>
<sequence>MPALEVVSIIGSVFFILGFGALNLGWVNSESYSYQFANILGALCFTYTAISPFNAGLFITEAVWALIGIYGAWKIMRIARDRKAMKEATAQ</sequence>
<name>A0A6H2ENU3_9ACTO</name>
<protein>
    <submittedName>
        <fullName evidence="3">Transporter</fullName>
    </submittedName>
</protein>
<dbReference type="Pfam" id="PF26604">
    <property type="entry name" value="CBU_0592"/>
    <property type="match status" value="1"/>
</dbReference>
<keyword evidence="4" id="KW-1185">Reference proteome</keyword>
<feature type="transmembrane region" description="Helical" evidence="1">
    <location>
        <begin position="56"/>
        <end position="76"/>
    </location>
</feature>
<proteinExistence type="predicted"/>